<dbReference type="PATRIC" id="fig|38300.4.peg.3501"/>
<dbReference type="AlphaFoldDB" id="A0A0M4DBV8"/>
<reference evidence="1 2" key="1">
    <citation type="submission" date="2015-08" db="EMBL/GenBank/DDBJ databases">
        <title>Genome sequence of the pristinamycin over-producing bacterium Streptomyces pristinaespiralis HCCB10218.</title>
        <authorList>
            <person name="Tian J."/>
            <person name="Yang J."/>
            <person name="Li L."/>
            <person name="Ruan L."/>
            <person name="Wei W."/>
            <person name="Zheng G."/>
            <person name="Wei Z."/>
            <person name="Yang S."/>
            <person name="Ge M."/>
            <person name="Jiang W."/>
            <person name="Lu Y."/>
        </authorList>
    </citation>
    <scope>NUCLEOTIDE SEQUENCE [LARGE SCALE GENOMIC DNA]</scope>
    <source>
        <strain evidence="1 2">HCCB 10218</strain>
    </source>
</reference>
<proteinExistence type="predicted"/>
<dbReference type="RefSeq" id="WP_106428427.1">
    <property type="nucleotide sequence ID" value="NZ_CP011340.1"/>
</dbReference>
<sequence>MYAMRRALSVGAAAVLLVVGAEAASAGVGSGGVDGGGLGSGGVDGGGVGSGGADGAGVDGAGAGSGVGVAGIAPEADVAHHGRVSLTDGRIAISVTTLNHGPSALAGVTVRLTLSVPPAGTPNLPRGCLRAAERELLCATGALPVNGPGRTLGLELGTAGSPHEVVLHVATAWNGGASDRNPENDTHRVLVPATGDPYVF</sequence>
<gene>
    <name evidence="1" type="ORF">SPRI_3332</name>
</gene>
<dbReference type="EMBL" id="CP011340">
    <property type="protein sequence ID" value="ALC21638.1"/>
    <property type="molecule type" value="Genomic_DNA"/>
</dbReference>
<evidence type="ECO:0000313" key="1">
    <source>
        <dbReference type="EMBL" id="ALC21638.1"/>
    </source>
</evidence>
<dbReference type="GeneID" id="97235636"/>
<dbReference type="OrthoDB" id="4300377at2"/>
<accession>A0A0M4DBV8</accession>
<name>A0A0M4DBV8_STRPR</name>
<evidence type="ECO:0000313" key="2">
    <source>
        <dbReference type="Proteomes" id="UP000060513"/>
    </source>
</evidence>
<dbReference type="KEGG" id="spri:SPRI_3332"/>
<protein>
    <submittedName>
        <fullName evidence="1">Uncharacterized protein</fullName>
    </submittedName>
</protein>
<dbReference type="STRING" id="38300.SPRI_3332"/>
<dbReference type="Proteomes" id="UP000060513">
    <property type="component" value="Chromosome"/>
</dbReference>
<organism evidence="1">
    <name type="scientific">Streptomyces pristinaespiralis</name>
    <dbReference type="NCBI Taxonomy" id="38300"/>
    <lineage>
        <taxon>Bacteria</taxon>
        <taxon>Bacillati</taxon>
        <taxon>Actinomycetota</taxon>
        <taxon>Actinomycetes</taxon>
        <taxon>Kitasatosporales</taxon>
        <taxon>Streptomycetaceae</taxon>
        <taxon>Streptomyces</taxon>
    </lineage>
</organism>